<evidence type="ECO:0000313" key="3">
    <source>
        <dbReference type="Proteomes" id="UP000275078"/>
    </source>
</evidence>
<evidence type="ECO:0000256" key="1">
    <source>
        <dbReference type="SAM" id="MobiDB-lite"/>
    </source>
</evidence>
<accession>A0A3N4I629</accession>
<dbReference type="EMBL" id="ML119678">
    <property type="protein sequence ID" value="RPA81545.1"/>
    <property type="molecule type" value="Genomic_DNA"/>
</dbReference>
<reference evidence="2 3" key="1">
    <citation type="journal article" date="2018" name="Nat. Ecol. Evol.">
        <title>Pezizomycetes genomes reveal the molecular basis of ectomycorrhizal truffle lifestyle.</title>
        <authorList>
            <person name="Murat C."/>
            <person name="Payen T."/>
            <person name="Noel B."/>
            <person name="Kuo A."/>
            <person name="Morin E."/>
            <person name="Chen J."/>
            <person name="Kohler A."/>
            <person name="Krizsan K."/>
            <person name="Balestrini R."/>
            <person name="Da Silva C."/>
            <person name="Montanini B."/>
            <person name="Hainaut M."/>
            <person name="Levati E."/>
            <person name="Barry K.W."/>
            <person name="Belfiori B."/>
            <person name="Cichocki N."/>
            <person name="Clum A."/>
            <person name="Dockter R.B."/>
            <person name="Fauchery L."/>
            <person name="Guy J."/>
            <person name="Iotti M."/>
            <person name="Le Tacon F."/>
            <person name="Lindquist E.A."/>
            <person name="Lipzen A."/>
            <person name="Malagnac F."/>
            <person name="Mello A."/>
            <person name="Molinier V."/>
            <person name="Miyauchi S."/>
            <person name="Poulain J."/>
            <person name="Riccioni C."/>
            <person name="Rubini A."/>
            <person name="Sitrit Y."/>
            <person name="Splivallo R."/>
            <person name="Traeger S."/>
            <person name="Wang M."/>
            <person name="Zifcakova L."/>
            <person name="Wipf D."/>
            <person name="Zambonelli A."/>
            <person name="Paolocci F."/>
            <person name="Nowrousian M."/>
            <person name="Ottonello S."/>
            <person name="Baldrian P."/>
            <person name="Spatafora J.W."/>
            <person name="Henrissat B."/>
            <person name="Nagy L.G."/>
            <person name="Aury J.M."/>
            <person name="Wincker P."/>
            <person name="Grigoriev I.V."/>
            <person name="Bonfante P."/>
            <person name="Martin F.M."/>
        </authorList>
    </citation>
    <scope>NUCLEOTIDE SEQUENCE [LARGE SCALE GENOMIC DNA]</scope>
    <source>
        <strain evidence="2 3">RN42</strain>
    </source>
</reference>
<dbReference type="Proteomes" id="UP000275078">
    <property type="component" value="Unassembled WGS sequence"/>
</dbReference>
<feature type="compositionally biased region" description="Polar residues" evidence="1">
    <location>
        <begin position="46"/>
        <end position="58"/>
    </location>
</feature>
<feature type="compositionally biased region" description="Polar residues" evidence="1">
    <location>
        <begin position="26"/>
        <end position="35"/>
    </location>
</feature>
<gene>
    <name evidence="2" type="ORF">BJ508DRAFT_110985</name>
</gene>
<proteinExistence type="predicted"/>
<organism evidence="2 3">
    <name type="scientific">Ascobolus immersus RN42</name>
    <dbReference type="NCBI Taxonomy" id="1160509"/>
    <lineage>
        <taxon>Eukaryota</taxon>
        <taxon>Fungi</taxon>
        <taxon>Dikarya</taxon>
        <taxon>Ascomycota</taxon>
        <taxon>Pezizomycotina</taxon>
        <taxon>Pezizomycetes</taxon>
        <taxon>Pezizales</taxon>
        <taxon>Ascobolaceae</taxon>
        <taxon>Ascobolus</taxon>
    </lineage>
</organism>
<feature type="region of interest" description="Disordered" evidence="1">
    <location>
        <begin position="1"/>
        <end position="58"/>
    </location>
</feature>
<dbReference type="AlphaFoldDB" id="A0A3N4I629"/>
<protein>
    <submittedName>
        <fullName evidence="2">Uncharacterized protein</fullName>
    </submittedName>
</protein>
<keyword evidence="3" id="KW-1185">Reference proteome</keyword>
<evidence type="ECO:0000313" key="2">
    <source>
        <dbReference type="EMBL" id="RPA81545.1"/>
    </source>
</evidence>
<name>A0A3N4I629_ASCIM</name>
<sequence length="133" mass="14679">MKHPIPPLAAQNANPEIPETYRSCPSPLTLSSIHRTSLPPCRSRPDTMSTQSPLTLPTIQHAFLPGPLCRSRRDIMSRPPTLPHLPTDVSIDLHQTRLRVNSPPPNPSSPPNSPHQTHHSTKSSPQPHLPPHI</sequence>
<feature type="compositionally biased region" description="Pro residues" evidence="1">
    <location>
        <begin position="102"/>
        <end position="113"/>
    </location>
</feature>
<feature type="region of interest" description="Disordered" evidence="1">
    <location>
        <begin position="70"/>
        <end position="133"/>
    </location>
</feature>